<evidence type="ECO:0000313" key="2">
    <source>
        <dbReference type="EMBL" id="SCY09336.1"/>
    </source>
</evidence>
<dbReference type="Proteomes" id="UP000183104">
    <property type="component" value="Unassembled WGS sequence"/>
</dbReference>
<name>A0A1G5D3X9_9GAMM</name>
<dbReference type="GO" id="GO:0005525">
    <property type="term" value="F:GTP binding"/>
    <property type="evidence" value="ECO:0007669"/>
    <property type="project" value="InterPro"/>
</dbReference>
<dbReference type="EMBL" id="FMUN01000003">
    <property type="protein sequence ID" value="SCY09336.1"/>
    <property type="molecule type" value="Genomic_DNA"/>
</dbReference>
<organism evidence="2 3">
    <name type="scientific">Thiohalorhabdus denitrificans</name>
    <dbReference type="NCBI Taxonomy" id="381306"/>
    <lineage>
        <taxon>Bacteria</taxon>
        <taxon>Pseudomonadati</taxon>
        <taxon>Pseudomonadota</taxon>
        <taxon>Gammaproteobacteria</taxon>
        <taxon>Thiohalorhabdales</taxon>
        <taxon>Thiohalorhabdaceae</taxon>
        <taxon>Thiohalorhabdus</taxon>
    </lineage>
</organism>
<reference evidence="3" key="1">
    <citation type="submission" date="2016-10" db="EMBL/GenBank/DDBJ databases">
        <authorList>
            <person name="Varghese N."/>
        </authorList>
    </citation>
    <scope>NUCLEOTIDE SEQUENCE [LARGE SCALE GENOMIC DNA]</scope>
    <source>
        <strain evidence="3">HL 19</strain>
    </source>
</reference>
<dbReference type="Pfam" id="PF00735">
    <property type="entry name" value="Septin"/>
    <property type="match status" value="1"/>
</dbReference>
<dbReference type="OrthoDB" id="9255830at2"/>
<keyword evidence="3" id="KW-1185">Reference proteome</keyword>
<dbReference type="SUPFAM" id="SSF52540">
    <property type="entry name" value="P-loop containing nucleoside triphosphate hydrolases"/>
    <property type="match status" value="1"/>
</dbReference>
<proteinExistence type="predicted"/>
<accession>A0A1G5D3X9</accession>
<feature type="domain" description="Septin-type G" evidence="1">
    <location>
        <begin position="5"/>
        <end position="156"/>
    </location>
</feature>
<dbReference type="CDD" id="cd00882">
    <property type="entry name" value="Ras_like_GTPase"/>
    <property type="match status" value="1"/>
</dbReference>
<gene>
    <name evidence="2" type="ORF">SAMN05661077_1169</name>
</gene>
<dbReference type="RefSeq" id="WP_074471294.1">
    <property type="nucleotide sequence ID" value="NZ_FMUN01000003.1"/>
</dbReference>
<evidence type="ECO:0000259" key="1">
    <source>
        <dbReference type="Pfam" id="PF00735"/>
    </source>
</evidence>
<sequence>MEKANILVLGKSGVGKSALLNYLWGETIAKVGSGRPVTPEASENETGIYSYDPLEFDGVRLVINDSWGMEADKADKWRKIIDKQIRDAEKSSKISGWFHSIIYCLDAARARLEEFEVESILKPFYEAGNTVVFVLTKSDIASEEEKGGMARYINEMFPDNGGVYEVCNINQTLRGGREKNTFGKEEVLTGVLKSVKGNLSRKIASNYVSQCEIKIKEWRRLVVKYYDERRITTKGSMEKVDGYAKKELKNKISELDKWLEIVLSDSIRLFDALGTNIGPQEYKKLKEHSINMKQIGSGGVGWEGEVAFADAFMFFVPGVNLLWAFFRGDIHRDDLKEKLSETEREFVKIGKKQSVKIKDAIEEKLVVPQLPHIS</sequence>
<dbReference type="AlphaFoldDB" id="A0A1G5D3X9"/>
<dbReference type="InterPro" id="IPR027417">
    <property type="entry name" value="P-loop_NTPase"/>
</dbReference>
<protein>
    <submittedName>
        <fullName evidence="2">Septin</fullName>
    </submittedName>
</protein>
<evidence type="ECO:0000313" key="3">
    <source>
        <dbReference type="Proteomes" id="UP000183104"/>
    </source>
</evidence>
<dbReference type="InterPro" id="IPR030379">
    <property type="entry name" value="G_SEPTIN_dom"/>
</dbReference>
<dbReference type="Gene3D" id="3.40.50.300">
    <property type="entry name" value="P-loop containing nucleotide triphosphate hydrolases"/>
    <property type="match status" value="1"/>
</dbReference>